<evidence type="ECO:0008006" key="4">
    <source>
        <dbReference type="Google" id="ProtNLM"/>
    </source>
</evidence>
<dbReference type="Proteomes" id="UP000242141">
    <property type="component" value="Unassembled WGS sequence"/>
</dbReference>
<feature type="transmembrane region" description="Helical" evidence="1">
    <location>
        <begin position="79"/>
        <end position="108"/>
    </location>
</feature>
<organism evidence="2 3">
    <name type="scientific">Candidatus Hepatoplasma crinochetorum</name>
    <dbReference type="NCBI Taxonomy" id="295596"/>
    <lineage>
        <taxon>Bacteria</taxon>
        <taxon>Bacillati</taxon>
        <taxon>Mycoplasmatota</taxon>
        <taxon>Mollicutes</taxon>
        <taxon>Candidatus Hepatoplasmataceae</taxon>
        <taxon>Candidatus Hepatoplasma</taxon>
    </lineage>
</organism>
<dbReference type="EMBL" id="CWGI01000001">
    <property type="protein sequence ID" value="CRX37245.1"/>
    <property type="molecule type" value="Genomic_DNA"/>
</dbReference>
<name>A0A0G7ZM39_9MOLU</name>
<evidence type="ECO:0000313" key="2">
    <source>
        <dbReference type="EMBL" id="CRX37245.1"/>
    </source>
</evidence>
<gene>
    <name evidence="2" type="ORF">HEPPS_04750</name>
</gene>
<keyword evidence="3" id="KW-1185">Reference proteome</keyword>
<feature type="transmembrane region" description="Helical" evidence="1">
    <location>
        <begin position="12"/>
        <end position="35"/>
    </location>
</feature>
<sequence length="306" mass="36895">MNLKFKNIFYPLIVWLLTFIFFFFFILFIGLPFTSKTILEFNNSQSWIFWLSFFFIYSIVIYLILYLDTKKNNLDSAKYFKLFFVFLFVNAILSLIPMLIFISLSGFIKGDVSNTVRISFIIFIYLILLWFLFVYYFNLLISISLEKEKILQIINHNIWFFIFNKINFKIKGNLLYEFEIKRKNLIFACYFIDEKYHVIQIQFEDQIEILGKSKDKNKVVDFFVDVLEKNQNNDNNLQKIAADDIAKISLDYLINNPSNYFIYLNNNFENLILKGKIPEKVIIMKEKNFVYQFKKILKKIKKEEIN</sequence>
<protein>
    <recommendedName>
        <fullName evidence="4">Transmembrane protein</fullName>
    </recommendedName>
</protein>
<evidence type="ECO:0000256" key="1">
    <source>
        <dbReference type="SAM" id="Phobius"/>
    </source>
</evidence>
<evidence type="ECO:0000313" key="3">
    <source>
        <dbReference type="Proteomes" id="UP000242141"/>
    </source>
</evidence>
<feature type="transmembrane region" description="Helical" evidence="1">
    <location>
        <begin position="120"/>
        <end position="141"/>
    </location>
</feature>
<keyword evidence="1" id="KW-0472">Membrane</keyword>
<dbReference type="AlphaFoldDB" id="A0A0G7ZM39"/>
<proteinExistence type="predicted"/>
<accession>A0A0G7ZM39</accession>
<feature type="transmembrane region" description="Helical" evidence="1">
    <location>
        <begin position="47"/>
        <end position="67"/>
    </location>
</feature>
<keyword evidence="1" id="KW-0812">Transmembrane</keyword>
<reference evidence="3" key="1">
    <citation type="submission" date="2015-05" db="EMBL/GenBank/DDBJ databases">
        <authorList>
            <person name="Collingro A."/>
        </authorList>
    </citation>
    <scope>NUCLEOTIDE SEQUENCE [LARGE SCALE GENOMIC DNA]</scope>
    <source>
        <strain evidence="3">Ps</strain>
    </source>
</reference>
<keyword evidence="1" id="KW-1133">Transmembrane helix</keyword>